<feature type="transmembrane region" description="Helical" evidence="6">
    <location>
        <begin position="17"/>
        <end position="39"/>
    </location>
</feature>
<dbReference type="InterPro" id="IPR007262">
    <property type="entry name" value="Vps55/LEPROT"/>
</dbReference>
<reference evidence="7 8" key="1">
    <citation type="journal article" date="2018" name="PLoS Genet.">
        <title>Population sequencing reveals clonal diversity and ancestral inbreeding in the grapevine cultivar Chardonnay.</title>
        <authorList>
            <person name="Roach M.J."/>
            <person name="Johnson D.L."/>
            <person name="Bohlmann J."/>
            <person name="van Vuuren H.J."/>
            <person name="Jones S.J."/>
            <person name="Pretorius I.S."/>
            <person name="Schmidt S.A."/>
            <person name="Borneman A.R."/>
        </authorList>
    </citation>
    <scope>NUCLEOTIDE SEQUENCE [LARGE SCALE GENOMIC DNA]</scope>
    <source>
        <strain evidence="8">cv. Chardonnay</strain>
        <tissue evidence="7">Leaf</tissue>
    </source>
</reference>
<comment type="similarity">
    <text evidence="2">Belongs to the OB-RGRP/VPS55 family.</text>
</comment>
<dbReference type="AlphaFoldDB" id="A0A438ITV0"/>
<feature type="transmembrane region" description="Helical" evidence="6">
    <location>
        <begin position="69"/>
        <end position="88"/>
    </location>
</feature>
<evidence type="ECO:0000313" key="8">
    <source>
        <dbReference type="Proteomes" id="UP000288805"/>
    </source>
</evidence>
<evidence type="ECO:0000313" key="7">
    <source>
        <dbReference type="EMBL" id="RVX00169.1"/>
    </source>
</evidence>
<dbReference type="GO" id="GO:0016020">
    <property type="term" value="C:membrane"/>
    <property type="evidence" value="ECO:0007669"/>
    <property type="project" value="UniProtKB-SubCell"/>
</dbReference>
<keyword evidence="5 6" id="KW-0472">Membrane</keyword>
<dbReference type="Proteomes" id="UP000288805">
    <property type="component" value="Unassembled WGS sequence"/>
</dbReference>
<evidence type="ECO:0000256" key="5">
    <source>
        <dbReference type="ARBA" id="ARBA00023136"/>
    </source>
</evidence>
<dbReference type="Pfam" id="PF04133">
    <property type="entry name" value="Vps55"/>
    <property type="match status" value="1"/>
</dbReference>
<gene>
    <name evidence="7" type="primary">VvCHDp000390_2</name>
    <name evidence="7" type="ORF">CK203_026706</name>
</gene>
<evidence type="ECO:0000256" key="1">
    <source>
        <dbReference type="ARBA" id="ARBA00004141"/>
    </source>
</evidence>
<proteinExistence type="inferred from homology"/>
<comment type="caution">
    <text evidence="7">The sequence shown here is derived from an EMBL/GenBank/DDBJ whole genome shotgun (WGS) entry which is preliminary data.</text>
</comment>
<accession>A0A438ITV0</accession>
<sequence>MADLPGHVLACLHSGKLAFLAILVSGGIVLQILACALFNNWWPMLTVIMYVLLPMPLLFFAGSDILLSFLNLGIGASAVGSIAIPAILKHAGVIGWGALALELSSFFVIVVAIMCLHPDEFRQ</sequence>
<keyword evidence="3 6" id="KW-0812">Transmembrane</keyword>
<feature type="transmembrane region" description="Helical" evidence="6">
    <location>
        <begin position="94"/>
        <end position="116"/>
    </location>
</feature>
<name>A0A438ITV0_VITVI</name>
<dbReference type="PANTHER" id="PTHR12050:SF1">
    <property type="entry name" value="VACUOLAR PROTEIN SORTING-ASSOCIATED PROTEIN 55 HOMOLOG"/>
    <property type="match status" value="1"/>
</dbReference>
<evidence type="ECO:0000256" key="6">
    <source>
        <dbReference type="SAM" id="Phobius"/>
    </source>
</evidence>
<organism evidence="7 8">
    <name type="scientific">Vitis vinifera</name>
    <name type="common">Grape</name>
    <dbReference type="NCBI Taxonomy" id="29760"/>
    <lineage>
        <taxon>Eukaryota</taxon>
        <taxon>Viridiplantae</taxon>
        <taxon>Streptophyta</taxon>
        <taxon>Embryophyta</taxon>
        <taxon>Tracheophyta</taxon>
        <taxon>Spermatophyta</taxon>
        <taxon>Magnoliopsida</taxon>
        <taxon>eudicotyledons</taxon>
        <taxon>Gunneridae</taxon>
        <taxon>Pentapetalae</taxon>
        <taxon>rosids</taxon>
        <taxon>Vitales</taxon>
        <taxon>Vitaceae</taxon>
        <taxon>Viteae</taxon>
        <taxon>Vitis</taxon>
    </lineage>
</organism>
<comment type="subcellular location">
    <subcellularLocation>
        <location evidence="1">Membrane</location>
        <topology evidence="1">Multi-pass membrane protein</topology>
    </subcellularLocation>
</comment>
<keyword evidence="4 6" id="KW-1133">Transmembrane helix</keyword>
<protein>
    <submittedName>
        <fullName evidence="7">Vacuolar protein sorting-associated protein 55-like</fullName>
    </submittedName>
</protein>
<feature type="transmembrane region" description="Helical" evidence="6">
    <location>
        <begin position="45"/>
        <end position="62"/>
    </location>
</feature>
<evidence type="ECO:0000256" key="4">
    <source>
        <dbReference type="ARBA" id="ARBA00022989"/>
    </source>
</evidence>
<evidence type="ECO:0000256" key="2">
    <source>
        <dbReference type="ARBA" id="ARBA00005645"/>
    </source>
</evidence>
<evidence type="ECO:0000256" key="3">
    <source>
        <dbReference type="ARBA" id="ARBA00022692"/>
    </source>
</evidence>
<dbReference type="EMBL" id="QGNW01000083">
    <property type="protein sequence ID" value="RVX00169.1"/>
    <property type="molecule type" value="Genomic_DNA"/>
</dbReference>
<dbReference type="PANTHER" id="PTHR12050">
    <property type="entry name" value="LEPTIN RECEPTOR-RELATED"/>
    <property type="match status" value="1"/>
</dbReference>